<dbReference type="RefSeq" id="WP_203960288.1">
    <property type="nucleotide sequence ID" value="NZ_AP023355.1"/>
</dbReference>
<evidence type="ECO:0000256" key="1">
    <source>
        <dbReference type="SAM" id="MobiDB-lite"/>
    </source>
</evidence>
<dbReference type="Proteomes" id="UP000611640">
    <property type="component" value="Chromosome"/>
</dbReference>
<protein>
    <submittedName>
        <fullName evidence="3">Flavodoxin</fullName>
    </submittedName>
</protein>
<dbReference type="PROSITE" id="PS00201">
    <property type="entry name" value="FLAVODOXIN"/>
    <property type="match status" value="1"/>
</dbReference>
<dbReference type="GO" id="GO:0010181">
    <property type="term" value="F:FMN binding"/>
    <property type="evidence" value="ECO:0007669"/>
    <property type="project" value="InterPro"/>
</dbReference>
<dbReference type="EMBL" id="AP023355">
    <property type="protein sequence ID" value="BCJ33391.1"/>
    <property type="molecule type" value="Genomic_DNA"/>
</dbReference>
<gene>
    <name evidence="3" type="ORF">Athai_08940</name>
</gene>
<organism evidence="3 4">
    <name type="scientific">Actinocatenispora thailandica</name>
    <dbReference type="NCBI Taxonomy" id="227318"/>
    <lineage>
        <taxon>Bacteria</taxon>
        <taxon>Bacillati</taxon>
        <taxon>Actinomycetota</taxon>
        <taxon>Actinomycetes</taxon>
        <taxon>Micromonosporales</taxon>
        <taxon>Micromonosporaceae</taxon>
        <taxon>Actinocatenispora</taxon>
    </lineage>
</organism>
<dbReference type="InterPro" id="IPR029039">
    <property type="entry name" value="Flavoprotein-like_sf"/>
</dbReference>
<dbReference type="GO" id="GO:0009055">
    <property type="term" value="F:electron transfer activity"/>
    <property type="evidence" value="ECO:0007669"/>
    <property type="project" value="InterPro"/>
</dbReference>
<dbReference type="SUPFAM" id="SSF52218">
    <property type="entry name" value="Flavoproteins"/>
    <property type="match status" value="1"/>
</dbReference>
<evidence type="ECO:0000313" key="4">
    <source>
        <dbReference type="Proteomes" id="UP000611640"/>
    </source>
</evidence>
<keyword evidence="4" id="KW-1185">Reference proteome</keyword>
<feature type="region of interest" description="Disordered" evidence="1">
    <location>
        <begin position="58"/>
        <end position="82"/>
    </location>
</feature>
<feature type="domain" description="Flavodoxin-like" evidence="2">
    <location>
        <begin position="3"/>
        <end position="162"/>
    </location>
</feature>
<dbReference type="KEGG" id="atl:Athai_08940"/>
<evidence type="ECO:0000259" key="2">
    <source>
        <dbReference type="PROSITE" id="PS50902"/>
    </source>
</evidence>
<dbReference type="AlphaFoldDB" id="A0A7R7DKY6"/>
<dbReference type="Gene3D" id="3.40.50.360">
    <property type="match status" value="1"/>
</dbReference>
<dbReference type="InterPro" id="IPR001226">
    <property type="entry name" value="Flavodoxin_CS"/>
</dbReference>
<dbReference type="InterPro" id="IPR008254">
    <property type="entry name" value="Flavodoxin/NO_synth"/>
</dbReference>
<sequence length="173" mass="18079">MHALVVYESMFGDTEQVARAIAEGLSTRAVVRVVSVDGAPTPVPDTVDLVVVGGPTHAFGMSRPNTRSSAARQDERAAGGTDRGVREWLAAAGPLHGRLAAAFDTHARTRLPGSAAGAIDRRLRHLGARIVAPAHSFYVTGMQGPLDSGERDRALRWGVDLAELAAAVPGRAG</sequence>
<dbReference type="PROSITE" id="PS50902">
    <property type="entry name" value="FLAVODOXIN_LIKE"/>
    <property type="match status" value="1"/>
</dbReference>
<name>A0A7R7DKY6_9ACTN</name>
<accession>A0A7R7DKY6</accession>
<proteinExistence type="predicted"/>
<reference evidence="3 4" key="1">
    <citation type="submission" date="2020-08" db="EMBL/GenBank/DDBJ databases">
        <title>Whole genome shotgun sequence of Actinocatenispora thailandica NBRC 105041.</title>
        <authorList>
            <person name="Komaki H."/>
            <person name="Tamura T."/>
        </authorList>
    </citation>
    <scope>NUCLEOTIDE SEQUENCE [LARGE SCALE GENOMIC DNA]</scope>
    <source>
        <strain evidence="3 4">NBRC 105041</strain>
    </source>
</reference>
<evidence type="ECO:0000313" key="3">
    <source>
        <dbReference type="EMBL" id="BCJ33391.1"/>
    </source>
</evidence>
<dbReference type="Pfam" id="PF00258">
    <property type="entry name" value="Flavodoxin_1"/>
    <property type="match status" value="1"/>
</dbReference>